<name>A0A1M5CZV4_9BACT</name>
<evidence type="ECO:0000313" key="4">
    <source>
        <dbReference type="Proteomes" id="UP000184480"/>
    </source>
</evidence>
<feature type="compositionally biased region" description="Low complexity" evidence="1">
    <location>
        <begin position="43"/>
        <end position="59"/>
    </location>
</feature>
<feature type="compositionally biased region" description="Polar residues" evidence="1">
    <location>
        <begin position="33"/>
        <end position="42"/>
    </location>
</feature>
<keyword evidence="2" id="KW-1133">Transmembrane helix</keyword>
<accession>A0A1M5CZV4</accession>
<gene>
    <name evidence="3" type="ORF">SAMN05444362_10830</name>
</gene>
<dbReference type="EMBL" id="FQUC01000008">
    <property type="protein sequence ID" value="SHF60226.1"/>
    <property type="molecule type" value="Genomic_DNA"/>
</dbReference>
<sequence length="79" mass="9039">MGSFLLFILVVFLLIIGLGFLFILRFLRIFTKGTNSSPFGNTRRNNQQSHDSNSSSNQRSEGKVFGKDEGEYIDYEEIK</sequence>
<dbReference type="AlphaFoldDB" id="A0A1M5CZV4"/>
<dbReference type="RefSeq" id="WP_062178297.1">
    <property type="nucleotide sequence ID" value="NZ_BBXL01000004.1"/>
</dbReference>
<reference evidence="4" key="1">
    <citation type="submission" date="2016-11" db="EMBL/GenBank/DDBJ databases">
        <authorList>
            <person name="Varghese N."/>
            <person name="Submissions S."/>
        </authorList>
    </citation>
    <scope>NUCLEOTIDE SEQUENCE [LARGE SCALE GENOMIC DNA]</scope>
    <source>
        <strain evidence="4">DSM 27370</strain>
    </source>
</reference>
<evidence type="ECO:0008006" key="5">
    <source>
        <dbReference type="Google" id="ProtNLM"/>
    </source>
</evidence>
<feature type="region of interest" description="Disordered" evidence="1">
    <location>
        <begin position="33"/>
        <end position="79"/>
    </location>
</feature>
<protein>
    <recommendedName>
        <fullName evidence="5">DUF4834 domain-containing protein</fullName>
    </recommendedName>
</protein>
<keyword evidence="2" id="KW-0472">Membrane</keyword>
<feature type="transmembrane region" description="Helical" evidence="2">
    <location>
        <begin position="6"/>
        <end position="27"/>
    </location>
</feature>
<dbReference type="InterPro" id="IPR032272">
    <property type="entry name" value="DUF4834"/>
</dbReference>
<feature type="compositionally biased region" description="Basic and acidic residues" evidence="1">
    <location>
        <begin position="60"/>
        <end position="79"/>
    </location>
</feature>
<evidence type="ECO:0000256" key="2">
    <source>
        <dbReference type="SAM" id="Phobius"/>
    </source>
</evidence>
<dbReference type="Proteomes" id="UP000184480">
    <property type="component" value="Unassembled WGS sequence"/>
</dbReference>
<evidence type="ECO:0000313" key="3">
    <source>
        <dbReference type="EMBL" id="SHF60226.1"/>
    </source>
</evidence>
<proteinExistence type="predicted"/>
<organism evidence="3 4">
    <name type="scientific">Dysgonomonas macrotermitis</name>
    <dbReference type="NCBI Taxonomy" id="1346286"/>
    <lineage>
        <taxon>Bacteria</taxon>
        <taxon>Pseudomonadati</taxon>
        <taxon>Bacteroidota</taxon>
        <taxon>Bacteroidia</taxon>
        <taxon>Bacteroidales</taxon>
        <taxon>Dysgonomonadaceae</taxon>
        <taxon>Dysgonomonas</taxon>
    </lineage>
</organism>
<dbReference type="STRING" id="1346286.SAMN05444362_10830"/>
<evidence type="ECO:0000256" key="1">
    <source>
        <dbReference type="SAM" id="MobiDB-lite"/>
    </source>
</evidence>
<keyword evidence="4" id="KW-1185">Reference proteome</keyword>
<dbReference type="Pfam" id="PF16118">
    <property type="entry name" value="DUF4834"/>
    <property type="match status" value="1"/>
</dbReference>
<keyword evidence="2" id="KW-0812">Transmembrane</keyword>